<sequence length="123" mass="13887">MEHRPLKRVLDEASPLSKQPKICPSEEPIPSTSNTFATTPSAIEIRAFGLEDRAEAIIARGNESWTLANLSKWRHDTFDNAANSANTLGSGRLNSKEYLRQRQRAYRHQCLASSRDQHKQPES</sequence>
<accession>A0AAD9GST9</accession>
<keyword evidence="3" id="KW-1185">Reference proteome</keyword>
<proteinExistence type="predicted"/>
<protein>
    <submittedName>
        <fullName evidence="2">Uncharacterized protein</fullName>
    </submittedName>
</protein>
<reference evidence="2" key="1">
    <citation type="submission" date="2023-08" db="EMBL/GenBank/DDBJ databases">
        <title>Reference Genome Resource for the Citrus Pathogen Phytophthora citrophthora.</title>
        <authorList>
            <person name="Moller H."/>
            <person name="Coetzee B."/>
            <person name="Rose L.J."/>
            <person name="Van Niekerk J.M."/>
        </authorList>
    </citation>
    <scope>NUCLEOTIDE SEQUENCE</scope>
    <source>
        <strain evidence="2">STE-U-9442</strain>
    </source>
</reference>
<feature type="compositionally biased region" description="Basic and acidic residues" evidence="1">
    <location>
        <begin position="1"/>
        <end position="11"/>
    </location>
</feature>
<dbReference type="Proteomes" id="UP001259832">
    <property type="component" value="Unassembled WGS sequence"/>
</dbReference>
<organism evidence="2 3">
    <name type="scientific">Phytophthora citrophthora</name>
    <dbReference type="NCBI Taxonomy" id="4793"/>
    <lineage>
        <taxon>Eukaryota</taxon>
        <taxon>Sar</taxon>
        <taxon>Stramenopiles</taxon>
        <taxon>Oomycota</taxon>
        <taxon>Peronosporomycetes</taxon>
        <taxon>Peronosporales</taxon>
        <taxon>Peronosporaceae</taxon>
        <taxon>Phytophthora</taxon>
    </lineage>
</organism>
<gene>
    <name evidence="2" type="ORF">P3T76_005237</name>
</gene>
<feature type="region of interest" description="Disordered" evidence="1">
    <location>
        <begin position="1"/>
        <end position="37"/>
    </location>
</feature>
<dbReference type="EMBL" id="JASMQC010000007">
    <property type="protein sequence ID" value="KAK1943841.1"/>
    <property type="molecule type" value="Genomic_DNA"/>
</dbReference>
<dbReference type="AlphaFoldDB" id="A0AAD9GST9"/>
<evidence type="ECO:0000256" key="1">
    <source>
        <dbReference type="SAM" id="MobiDB-lite"/>
    </source>
</evidence>
<evidence type="ECO:0000313" key="2">
    <source>
        <dbReference type="EMBL" id="KAK1943841.1"/>
    </source>
</evidence>
<name>A0AAD9GST9_9STRA</name>
<comment type="caution">
    <text evidence="2">The sequence shown here is derived from an EMBL/GenBank/DDBJ whole genome shotgun (WGS) entry which is preliminary data.</text>
</comment>
<evidence type="ECO:0000313" key="3">
    <source>
        <dbReference type="Proteomes" id="UP001259832"/>
    </source>
</evidence>